<dbReference type="SUPFAM" id="SSF49785">
    <property type="entry name" value="Galactose-binding domain-like"/>
    <property type="match status" value="1"/>
</dbReference>
<reference evidence="3 4" key="1">
    <citation type="journal article" date="2010" name="Nature">
        <title>The Ectocarpus genome and the independent evolution of multicellularity in brown algae.</title>
        <authorList>
            <person name="Cock J.M."/>
            <person name="Sterck L."/>
            <person name="Rouze P."/>
            <person name="Scornet D."/>
            <person name="Allen A.E."/>
            <person name="Amoutzias G."/>
            <person name="Anthouard V."/>
            <person name="Artiguenave F."/>
            <person name="Aury J.M."/>
            <person name="Badger J.H."/>
            <person name="Beszteri B."/>
            <person name="Billiau K."/>
            <person name="Bonnet E."/>
            <person name="Bothwell J.H."/>
            <person name="Bowler C."/>
            <person name="Boyen C."/>
            <person name="Brownlee C."/>
            <person name="Carrano C.J."/>
            <person name="Charrier B."/>
            <person name="Cho G.Y."/>
            <person name="Coelho S.M."/>
            <person name="Collen J."/>
            <person name="Corre E."/>
            <person name="Da Silva C."/>
            <person name="Delage L."/>
            <person name="Delaroque N."/>
            <person name="Dittami S.M."/>
            <person name="Doulbeau S."/>
            <person name="Elias M."/>
            <person name="Farnham G."/>
            <person name="Gachon C.M."/>
            <person name="Gschloessl B."/>
            <person name="Heesch S."/>
            <person name="Jabbari K."/>
            <person name="Jubin C."/>
            <person name="Kawai H."/>
            <person name="Kimura K."/>
            <person name="Kloareg B."/>
            <person name="Kupper F.C."/>
            <person name="Lang D."/>
            <person name="Le Bail A."/>
            <person name="Leblanc C."/>
            <person name="Lerouge P."/>
            <person name="Lohr M."/>
            <person name="Lopez P.J."/>
            <person name="Martens C."/>
            <person name="Maumus F."/>
            <person name="Michel G."/>
            <person name="Miranda-Saavedra D."/>
            <person name="Morales J."/>
            <person name="Moreau H."/>
            <person name="Motomura T."/>
            <person name="Nagasato C."/>
            <person name="Napoli C.A."/>
            <person name="Nelson D.R."/>
            <person name="Nyvall-Collen P."/>
            <person name="Peters A.F."/>
            <person name="Pommier C."/>
            <person name="Potin P."/>
            <person name="Poulain J."/>
            <person name="Quesneville H."/>
            <person name="Read B."/>
            <person name="Rensing S.A."/>
            <person name="Ritter A."/>
            <person name="Rousvoal S."/>
            <person name="Samanta M."/>
            <person name="Samson G."/>
            <person name="Schroeder D.C."/>
            <person name="Segurens B."/>
            <person name="Strittmatter M."/>
            <person name="Tonon T."/>
            <person name="Tregear J.W."/>
            <person name="Valentin K."/>
            <person name="von Dassow P."/>
            <person name="Yamagishi T."/>
            <person name="Van de Peer Y."/>
            <person name="Wincker P."/>
        </authorList>
    </citation>
    <scope>NUCLEOTIDE SEQUENCE [LARGE SCALE GENOMIC DNA]</scope>
    <source>
        <strain evidence="4">Ec32 / CCAP1310/4</strain>
    </source>
</reference>
<proteinExistence type="predicted"/>
<dbReference type="SMART" id="SM00321">
    <property type="entry name" value="WSC"/>
    <property type="match status" value="1"/>
</dbReference>
<feature type="domain" description="WSC" evidence="2">
    <location>
        <begin position="246"/>
        <end position="340"/>
    </location>
</feature>
<dbReference type="Gene3D" id="2.60.110.10">
    <property type="entry name" value="Thaumatin"/>
    <property type="match status" value="1"/>
</dbReference>
<name>D7FRB8_ECTSI</name>
<dbReference type="Gene3D" id="2.60.120.260">
    <property type="entry name" value="Galactose-binding domain-like"/>
    <property type="match status" value="1"/>
</dbReference>
<dbReference type="InterPro" id="IPR001938">
    <property type="entry name" value="Thaumatin"/>
</dbReference>
<dbReference type="InParanoid" id="D7FRB8"/>
<organism evidence="3 4">
    <name type="scientific">Ectocarpus siliculosus</name>
    <name type="common">Brown alga</name>
    <name type="synonym">Conferva siliculosa</name>
    <dbReference type="NCBI Taxonomy" id="2880"/>
    <lineage>
        <taxon>Eukaryota</taxon>
        <taxon>Sar</taxon>
        <taxon>Stramenopiles</taxon>
        <taxon>Ochrophyta</taxon>
        <taxon>PX clade</taxon>
        <taxon>Phaeophyceae</taxon>
        <taxon>Ectocarpales</taxon>
        <taxon>Ectocarpaceae</taxon>
        <taxon>Ectocarpus</taxon>
    </lineage>
</organism>
<dbReference type="InterPro" id="IPR008979">
    <property type="entry name" value="Galactose-bd-like_sf"/>
</dbReference>
<dbReference type="SUPFAM" id="SSF49870">
    <property type="entry name" value="Osmotin, thaumatin-like protein"/>
    <property type="match status" value="2"/>
</dbReference>
<dbReference type="InterPro" id="IPR037176">
    <property type="entry name" value="Osmotin/thaumatin-like_sf"/>
</dbReference>
<feature type="compositionally biased region" description="Low complexity" evidence="1">
    <location>
        <begin position="1"/>
        <end position="17"/>
    </location>
</feature>
<dbReference type="PANTHER" id="PTHR31013:SF2">
    <property type="entry name" value="THAUMATIN-LIKE PROTEIN"/>
    <property type="match status" value="1"/>
</dbReference>
<dbReference type="EMBL" id="FN649752">
    <property type="protein sequence ID" value="CBJ30709.1"/>
    <property type="molecule type" value="Genomic_DNA"/>
</dbReference>
<accession>D7FRB8</accession>
<feature type="region of interest" description="Disordered" evidence="1">
    <location>
        <begin position="1"/>
        <end position="72"/>
    </location>
</feature>
<dbReference type="Pfam" id="PF01822">
    <property type="entry name" value="WSC"/>
    <property type="match status" value="1"/>
</dbReference>
<feature type="compositionally biased region" description="Basic and acidic residues" evidence="1">
    <location>
        <begin position="51"/>
        <end position="63"/>
    </location>
</feature>
<gene>
    <name evidence="3" type="ORF">Esi_0212_0047</name>
</gene>
<dbReference type="Proteomes" id="UP000002630">
    <property type="component" value="Linkage Group LG27"/>
</dbReference>
<sequence length="786" mass="85724">MLSAEAAASAIDTPATALGDATIKKSLEEVEEDGPLSSKHGDISGGSKPLPLERKLRPDVRTEDDSDSPDLYFDSISSSIPTVLLEGCLIPADMTSVKVKHDKPKTGNIAEHAIDGDPSTWWGRRGINRWMDIEFEGGEDGDSDVSGVAIAFFRGHRRSAFFDMTLYDKYDNVVAKRKDIESGGQTQDYETFYFEEHAEGSKVRLDFKGTTAGIWNAVAEVSICLHNIVTPAPVSPPTVPPLTSSGLTYVGCFMDDDTGLTRFLDDKSMQDENLTPQSCAEFCSGYKYMALQYSQDCFCADTYYTAERDAIPTDTCNMPCKGDENVICGGAWSNSIYIVGDPTEMTEEELAAQEGPKESDGVPRRKFTVINSCFEQVRLGATGGYVKALDDPTVESCPEGSVLDEAVGACFWGLPLPEDDKTFDIEPGGSIEVILDNNAVNGVRWSGNMWAATGCHSKVGCETASCLRNIGYPDGYCPPSTGPTGPVTKAEFTLVDTGVDYYDVTAIDGVNVPVEMKPDPLSSPLEKLEDPYWCSNPGGVSSMSEELEGCTWEFDATEIDGFPDHDMSMYLRWVRNDGLFTDCEDDSDCEDVEGEGVGQKLKCGALFGQDTLNGGVTEEMFPKKCGSNLGWHSPNAICGNSRSKPLGYFPNSFPFMCDKHTMQVIGDNSTYSDIYGCAGPIYGLSGYSRNAEDTACGCPDWPALGINAPSESTCYGKNPYWEALSVPWLKYLKRACPTAYCFPYDDHSSTFVCRNEDENNDHDGKNSMSYTIEFCPGDSQGNLLEW</sequence>
<evidence type="ECO:0000256" key="1">
    <source>
        <dbReference type="SAM" id="MobiDB-lite"/>
    </source>
</evidence>
<dbReference type="InterPro" id="IPR002889">
    <property type="entry name" value="WSC_carb-bd"/>
</dbReference>
<evidence type="ECO:0000259" key="2">
    <source>
        <dbReference type="PROSITE" id="PS51212"/>
    </source>
</evidence>
<dbReference type="PROSITE" id="PS51367">
    <property type="entry name" value="THAUMATIN_2"/>
    <property type="match status" value="1"/>
</dbReference>
<dbReference type="PANTHER" id="PTHR31013">
    <property type="entry name" value="THAUMATIN FAMILY PROTEIN-RELATED"/>
    <property type="match status" value="1"/>
</dbReference>
<protein>
    <submittedName>
        <fullName evidence="3">Thaumatin-domain containing protein</fullName>
    </submittedName>
</protein>
<dbReference type="PROSITE" id="PS51212">
    <property type="entry name" value="WSC"/>
    <property type="match status" value="1"/>
</dbReference>
<dbReference type="EMBL" id="FN648390">
    <property type="protein sequence ID" value="CBJ30709.1"/>
    <property type="molecule type" value="Genomic_DNA"/>
</dbReference>
<evidence type="ECO:0000313" key="4">
    <source>
        <dbReference type="Proteomes" id="UP000002630"/>
    </source>
</evidence>
<keyword evidence="4" id="KW-1185">Reference proteome</keyword>
<dbReference type="Pfam" id="PF00314">
    <property type="entry name" value="Thaumatin"/>
    <property type="match status" value="1"/>
</dbReference>
<evidence type="ECO:0000313" key="3">
    <source>
        <dbReference type="EMBL" id="CBJ30709.1"/>
    </source>
</evidence>
<dbReference type="AlphaFoldDB" id="D7FRB8"/>
<dbReference type="OrthoDB" id="430315at2759"/>